<dbReference type="SUPFAM" id="SSF50346">
    <property type="entry name" value="PRC-barrel domain"/>
    <property type="match status" value="1"/>
</dbReference>
<name>A0A3E1K8I4_9GAMM</name>
<dbReference type="RefSeq" id="WP_116650605.1">
    <property type="nucleotide sequence ID" value="NZ_QUZK01000035.1"/>
</dbReference>
<dbReference type="InterPro" id="IPR002676">
    <property type="entry name" value="RimM_N"/>
</dbReference>
<dbReference type="EMBL" id="QUZK01000035">
    <property type="protein sequence ID" value="RFF30412.1"/>
    <property type="molecule type" value="Genomic_DNA"/>
</dbReference>
<dbReference type="Gene3D" id="2.40.30.60">
    <property type="entry name" value="RimM"/>
    <property type="match status" value="1"/>
</dbReference>
<dbReference type="InterPro" id="IPR011961">
    <property type="entry name" value="RimM"/>
</dbReference>
<dbReference type="GO" id="GO:0005840">
    <property type="term" value="C:ribosome"/>
    <property type="evidence" value="ECO:0007669"/>
    <property type="project" value="InterPro"/>
</dbReference>
<proteinExistence type="inferred from homology"/>
<dbReference type="NCBIfam" id="TIGR02273">
    <property type="entry name" value="16S_RimM"/>
    <property type="match status" value="1"/>
</dbReference>
<feature type="domain" description="Ribosome maturation factor RimM PRC barrel" evidence="7">
    <location>
        <begin position="100"/>
        <end position="168"/>
    </location>
</feature>
<evidence type="ECO:0000313" key="9">
    <source>
        <dbReference type="Proteomes" id="UP000260351"/>
    </source>
</evidence>
<dbReference type="PANTHER" id="PTHR33692">
    <property type="entry name" value="RIBOSOME MATURATION FACTOR RIMM"/>
    <property type="match status" value="1"/>
</dbReference>
<reference evidence="8 9" key="1">
    <citation type="submission" date="2018-08" db="EMBL/GenBank/DDBJ databases">
        <title>Wenzhouxiangella salilacus sp. nov., a novel bacterium isolated from a saline lake in Xinjiang Province, China.</title>
        <authorList>
            <person name="Han S."/>
        </authorList>
    </citation>
    <scope>NUCLEOTIDE SEQUENCE [LARGE SCALE GENOMIC DNA]</scope>
    <source>
        <strain evidence="8 9">XDB06</strain>
    </source>
</reference>
<dbReference type="Pfam" id="PF01782">
    <property type="entry name" value="RimM"/>
    <property type="match status" value="1"/>
</dbReference>
<dbReference type="Gene3D" id="2.30.30.240">
    <property type="entry name" value="PRC-barrel domain"/>
    <property type="match status" value="1"/>
</dbReference>
<comment type="subcellular location">
    <subcellularLocation>
        <location evidence="5">Cytoplasm</location>
    </subcellularLocation>
</comment>
<comment type="subunit">
    <text evidence="5">Binds ribosomal protein uS19.</text>
</comment>
<keyword evidence="2 5" id="KW-0690">Ribosome biogenesis</keyword>
<comment type="domain">
    <text evidence="5">The PRC barrel domain binds ribosomal protein uS19.</text>
</comment>
<dbReference type="GO" id="GO:0043022">
    <property type="term" value="F:ribosome binding"/>
    <property type="evidence" value="ECO:0007669"/>
    <property type="project" value="InterPro"/>
</dbReference>
<keyword evidence="4 5" id="KW-0143">Chaperone</keyword>
<comment type="similarity">
    <text evidence="5">Belongs to the RimM family.</text>
</comment>
<evidence type="ECO:0000256" key="3">
    <source>
        <dbReference type="ARBA" id="ARBA00022552"/>
    </source>
</evidence>
<comment type="caution">
    <text evidence="8">The sequence shown here is derived from an EMBL/GenBank/DDBJ whole genome shotgun (WGS) entry which is preliminary data.</text>
</comment>
<dbReference type="OrthoDB" id="9783509at2"/>
<dbReference type="GO" id="GO:0006364">
    <property type="term" value="P:rRNA processing"/>
    <property type="evidence" value="ECO:0007669"/>
    <property type="project" value="UniProtKB-UniRule"/>
</dbReference>
<dbReference type="GO" id="GO:0042274">
    <property type="term" value="P:ribosomal small subunit biogenesis"/>
    <property type="evidence" value="ECO:0007669"/>
    <property type="project" value="UniProtKB-UniRule"/>
</dbReference>
<dbReference type="AlphaFoldDB" id="A0A3E1K8I4"/>
<dbReference type="Pfam" id="PF24986">
    <property type="entry name" value="PRC_RimM"/>
    <property type="match status" value="1"/>
</dbReference>
<comment type="function">
    <text evidence="5">An accessory protein needed during the final step in the assembly of 30S ribosomal subunit, possibly for assembly of the head region. Essential for efficient processing of 16S rRNA. May be needed both before and after RbfA during the maturation of 16S rRNA. It has affinity for free ribosomal 30S subunits but not for 70S ribosomes.</text>
</comment>
<keyword evidence="9" id="KW-1185">Reference proteome</keyword>
<evidence type="ECO:0000256" key="5">
    <source>
        <dbReference type="HAMAP-Rule" id="MF_00014"/>
    </source>
</evidence>
<evidence type="ECO:0000256" key="4">
    <source>
        <dbReference type="ARBA" id="ARBA00023186"/>
    </source>
</evidence>
<dbReference type="SUPFAM" id="SSF50447">
    <property type="entry name" value="Translation proteins"/>
    <property type="match status" value="1"/>
</dbReference>
<evidence type="ECO:0000313" key="8">
    <source>
        <dbReference type="EMBL" id="RFF30412.1"/>
    </source>
</evidence>
<protein>
    <recommendedName>
        <fullName evidence="5">Ribosome maturation factor RimM</fullName>
    </recommendedName>
</protein>
<sequence>MGRSDESVVVGRFNGPWGVRGWVKVWSDTRPPIAIFDYQPWLLGEHGDSLEIEQWQQSGPRLVVKLHGIDTPEQATALGRQVIRVARSSLPEPEPGEYYWHDLIGLEVVNLEGHSYGRVEKMQETGAHDVLQIRGEGGTVLIPFVTGEFVREVDLDGGRITVDWPLEWTEPV</sequence>
<organism evidence="8 9">
    <name type="scientific">Wenzhouxiangella sediminis</name>
    <dbReference type="NCBI Taxonomy" id="1792836"/>
    <lineage>
        <taxon>Bacteria</taxon>
        <taxon>Pseudomonadati</taxon>
        <taxon>Pseudomonadota</taxon>
        <taxon>Gammaproteobacteria</taxon>
        <taxon>Chromatiales</taxon>
        <taxon>Wenzhouxiangellaceae</taxon>
        <taxon>Wenzhouxiangella</taxon>
    </lineage>
</organism>
<dbReference type="Proteomes" id="UP000260351">
    <property type="component" value="Unassembled WGS sequence"/>
</dbReference>
<evidence type="ECO:0000259" key="6">
    <source>
        <dbReference type="Pfam" id="PF01782"/>
    </source>
</evidence>
<gene>
    <name evidence="5 8" type="primary">rimM</name>
    <name evidence="8" type="ORF">DZC52_07975</name>
</gene>
<dbReference type="InterPro" id="IPR011033">
    <property type="entry name" value="PRC_barrel-like_sf"/>
</dbReference>
<dbReference type="InterPro" id="IPR009000">
    <property type="entry name" value="Transl_B-barrel_sf"/>
</dbReference>
<evidence type="ECO:0000256" key="2">
    <source>
        <dbReference type="ARBA" id="ARBA00022517"/>
    </source>
</evidence>
<evidence type="ECO:0000256" key="1">
    <source>
        <dbReference type="ARBA" id="ARBA00022490"/>
    </source>
</evidence>
<dbReference type="HAMAP" id="MF_00014">
    <property type="entry name" value="Ribosome_mat_RimM"/>
    <property type="match status" value="1"/>
</dbReference>
<dbReference type="GO" id="GO:0005737">
    <property type="term" value="C:cytoplasm"/>
    <property type="evidence" value="ECO:0007669"/>
    <property type="project" value="UniProtKB-SubCell"/>
</dbReference>
<dbReference type="InterPro" id="IPR036976">
    <property type="entry name" value="RimM_N_sf"/>
</dbReference>
<keyword evidence="1 5" id="KW-0963">Cytoplasm</keyword>
<dbReference type="InterPro" id="IPR056792">
    <property type="entry name" value="PRC_RimM"/>
</dbReference>
<dbReference type="PANTHER" id="PTHR33692:SF1">
    <property type="entry name" value="RIBOSOME MATURATION FACTOR RIMM"/>
    <property type="match status" value="1"/>
</dbReference>
<keyword evidence="3 5" id="KW-0698">rRNA processing</keyword>
<accession>A0A3E1K8I4</accession>
<feature type="domain" description="RimM N-terminal" evidence="6">
    <location>
        <begin position="9"/>
        <end position="88"/>
    </location>
</feature>
<evidence type="ECO:0000259" key="7">
    <source>
        <dbReference type="Pfam" id="PF24986"/>
    </source>
</evidence>